<feature type="compositionally biased region" description="Low complexity" evidence="1">
    <location>
        <begin position="37"/>
        <end position="64"/>
    </location>
</feature>
<reference evidence="3" key="1">
    <citation type="submission" date="2015-01" db="EMBL/GenBank/DDBJ databases">
        <authorList>
            <person name="Aksoy S."/>
            <person name="Warren W."/>
            <person name="Wilson R.K."/>
        </authorList>
    </citation>
    <scope>NUCLEOTIDE SEQUENCE [LARGE SCALE GENOMIC DNA]</scope>
    <source>
        <strain evidence="3">IAEA</strain>
    </source>
</reference>
<organism evidence="2 3">
    <name type="scientific">Glossina palpalis gambiensis</name>
    <dbReference type="NCBI Taxonomy" id="67801"/>
    <lineage>
        <taxon>Eukaryota</taxon>
        <taxon>Metazoa</taxon>
        <taxon>Ecdysozoa</taxon>
        <taxon>Arthropoda</taxon>
        <taxon>Hexapoda</taxon>
        <taxon>Insecta</taxon>
        <taxon>Pterygota</taxon>
        <taxon>Neoptera</taxon>
        <taxon>Endopterygota</taxon>
        <taxon>Diptera</taxon>
        <taxon>Brachycera</taxon>
        <taxon>Muscomorpha</taxon>
        <taxon>Hippoboscoidea</taxon>
        <taxon>Glossinidae</taxon>
        <taxon>Glossina</taxon>
    </lineage>
</organism>
<keyword evidence="3" id="KW-1185">Reference proteome</keyword>
<dbReference type="AlphaFoldDB" id="A0A1B0AMU4"/>
<protein>
    <submittedName>
        <fullName evidence="2">Uncharacterized protein</fullName>
    </submittedName>
</protein>
<dbReference type="VEuPathDB" id="VectorBase:GPPI002235"/>
<sequence>MQRRVAIIKPVNMEDDEKFASNDSPSGSSTTYRVVRTPSPLNATSPLTPTATTPTPPLIQTITNSLQRKKGRLQRSERLQTQESATSSTNSNNSSATSTTTFSAWEALVKESFGQIAWPIKITSWELVDDKVKIVPNSVLFVDEHTSLLADLCTVNAIIMRLVSPLNDLLISTGALERNKP</sequence>
<name>A0A1B0AMU4_9MUSC</name>
<feature type="compositionally biased region" description="Low complexity" evidence="1">
    <location>
        <begin position="84"/>
        <end position="98"/>
    </location>
</feature>
<dbReference type="EMBL" id="JXJN01000576">
    <property type="status" value="NOT_ANNOTATED_CDS"/>
    <property type="molecule type" value="Genomic_DNA"/>
</dbReference>
<evidence type="ECO:0000256" key="1">
    <source>
        <dbReference type="SAM" id="MobiDB-lite"/>
    </source>
</evidence>
<dbReference type="Proteomes" id="UP000092460">
    <property type="component" value="Unassembled WGS sequence"/>
</dbReference>
<evidence type="ECO:0000313" key="3">
    <source>
        <dbReference type="Proteomes" id="UP000092460"/>
    </source>
</evidence>
<proteinExistence type="predicted"/>
<feature type="region of interest" description="Disordered" evidence="1">
    <location>
        <begin position="16"/>
        <end position="98"/>
    </location>
</feature>
<evidence type="ECO:0000313" key="2">
    <source>
        <dbReference type="EnsemblMetazoa" id="GPPI002235-PA"/>
    </source>
</evidence>
<accession>A0A1B0AMU4</accession>
<dbReference type="EnsemblMetazoa" id="GPPI002235-RA">
    <property type="protein sequence ID" value="GPPI002235-PA"/>
    <property type="gene ID" value="GPPI002235"/>
</dbReference>
<reference evidence="2" key="2">
    <citation type="submission" date="2020-05" db="UniProtKB">
        <authorList>
            <consortium name="EnsemblMetazoa"/>
        </authorList>
    </citation>
    <scope>IDENTIFICATION</scope>
    <source>
        <strain evidence="2">IAEA</strain>
    </source>
</reference>
<feature type="compositionally biased region" description="Polar residues" evidence="1">
    <location>
        <begin position="21"/>
        <end position="32"/>
    </location>
</feature>